<dbReference type="Proteomes" id="UP001476807">
    <property type="component" value="Unassembled WGS sequence"/>
</dbReference>
<name>A0ABV1RR16_9BACT</name>
<sequence length="221" mass="25558">MRLKFPDSLRFLKKLLLACLIAGLCYFIWNRTSVSGYKTQNISDFHYIDYPSEYNYKQISTYCGPFSTAAVVRALTGKQVDSFEYSENIGWRIFEKGTHPIGLSRQLEEQGVNVEIAKLNKLSDNERLLFLQERLSQGKPIIILGEKNSYQHYVTLFGFNKEKQEYYIYDSWCPEASKGLVVDENGSLPGNLTLNSKELLSFWRKGGIFTFYEWYALVASQ</sequence>
<dbReference type="RefSeq" id="WP_350411165.1">
    <property type="nucleotide sequence ID" value="NZ_JBEOKT010000003.1"/>
</dbReference>
<evidence type="ECO:0008006" key="3">
    <source>
        <dbReference type="Google" id="ProtNLM"/>
    </source>
</evidence>
<keyword evidence="2" id="KW-1185">Reference proteome</keyword>
<accession>A0ABV1RR16</accession>
<proteinExistence type="predicted"/>
<evidence type="ECO:0000313" key="1">
    <source>
        <dbReference type="EMBL" id="MER2996830.1"/>
    </source>
</evidence>
<protein>
    <recommendedName>
        <fullName evidence="3">Peptidase C39-like domain-containing protein</fullName>
    </recommendedName>
</protein>
<gene>
    <name evidence="1" type="ORF">ABS362_04690</name>
</gene>
<organism evidence="1 2">
    <name type="scientific">Pontibacter populi</name>
    <dbReference type="NCBI Taxonomy" id="890055"/>
    <lineage>
        <taxon>Bacteria</taxon>
        <taxon>Pseudomonadati</taxon>
        <taxon>Bacteroidota</taxon>
        <taxon>Cytophagia</taxon>
        <taxon>Cytophagales</taxon>
        <taxon>Hymenobacteraceae</taxon>
        <taxon>Pontibacter</taxon>
    </lineage>
</organism>
<dbReference type="Gene3D" id="3.90.70.10">
    <property type="entry name" value="Cysteine proteinases"/>
    <property type="match status" value="1"/>
</dbReference>
<dbReference type="EMBL" id="JBEOKT010000003">
    <property type="protein sequence ID" value="MER2996830.1"/>
    <property type="molecule type" value="Genomic_DNA"/>
</dbReference>
<comment type="caution">
    <text evidence="1">The sequence shown here is derived from an EMBL/GenBank/DDBJ whole genome shotgun (WGS) entry which is preliminary data.</text>
</comment>
<reference evidence="1 2" key="1">
    <citation type="submission" date="2024-06" db="EMBL/GenBank/DDBJ databases">
        <title>Pontibacter populi HYL7-15.</title>
        <authorList>
            <person name="Kim M.K."/>
        </authorList>
    </citation>
    <scope>NUCLEOTIDE SEQUENCE [LARGE SCALE GENOMIC DNA]</scope>
    <source>
        <strain evidence="1 2">HYL7-15</strain>
    </source>
</reference>
<evidence type="ECO:0000313" key="2">
    <source>
        <dbReference type="Proteomes" id="UP001476807"/>
    </source>
</evidence>